<dbReference type="InterPro" id="IPR036821">
    <property type="entry name" value="Peptide_deformylase_sf"/>
</dbReference>
<accession>A0A9D2BP23</accession>
<dbReference type="GO" id="GO:0046872">
    <property type="term" value="F:metal ion binding"/>
    <property type="evidence" value="ECO:0007669"/>
    <property type="project" value="UniProtKB-KW"/>
</dbReference>
<dbReference type="Proteomes" id="UP000886724">
    <property type="component" value="Unassembled WGS sequence"/>
</dbReference>
<dbReference type="PANTHER" id="PTHR10458">
    <property type="entry name" value="PEPTIDE DEFORMYLASE"/>
    <property type="match status" value="1"/>
</dbReference>
<evidence type="ECO:0000313" key="3">
    <source>
        <dbReference type="EMBL" id="HIX82557.1"/>
    </source>
</evidence>
<dbReference type="GO" id="GO:0042586">
    <property type="term" value="F:peptide deformylase activity"/>
    <property type="evidence" value="ECO:0007669"/>
    <property type="project" value="UniProtKB-UniRule"/>
</dbReference>
<dbReference type="PRINTS" id="PR01576">
    <property type="entry name" value="PDEFORMYLASE"/>
</dbReference>
<comment type="cofactor">
    <cofactor evidence="2">
        <name>Fe(2+)</name>
        <dbReference type="ChEBI" id="CHEBI:29033"/>
    </cofactor>
    <text evidence="2">Binds 1 Fe(2+) ion.</text>
</comment>
<feature type="binding site" evidence="2">
    <location>
        <position position="131"/>
    </location>
    <ligand>
        <name>Fe cation</name>
        <dbReference type="ChEBI" id="CHEBI:24875"/>
    </ligand>
</feature>
<sequence>MIKEIVKDQFQLSQKSAIATKEDLDIITDLLDTIKANNDHCVGMAANMIGVNKRIIVVNDDNKYIIMINPEILKFSGKLYETEEGCLSHIGVKKTKRYEKIKVSYFDEDFKKKIKTYQGFTAQIIQHEIDHCNGILI</sequence>
<dbReference type="CDD" id="cd00487">
    <property type="entry name" value="Pep_deformylase"/>
    <property type="match status" value="1"/>
</dbReference>
<reference evidence="3" key="1">
    <citation type="journal article" date="2021" name="PeerJ">
        <title>Extensive microbial diversity within the chicken gut microbiome revealed by metagenomics and culture.</title>
        <authorList>
            <person name="Gilroy R."/>
            <person name="Ravi A."/>
            <person name="Getino M."/>
            <person name="Pursley I."/>
            <person name="Horton D.L."/>
            <person name="Alikhan N.F."/>
            <person name="Baker D."/>
            <person name="Gharbi K."/>
            <person name="Hall N."/>
            <person name="Watson M."/>
            <person name="Adriaenssens E.M."/>
            <person name="Foster-Nyarko E."/>
            <person name="Jarju S."/>
            <person name="Secka A."/>
            <person name="Antonio M."/>
            <person name="Oren A."/>
            <person name="Chaudhuri R.R."/>
            <person name="La Ragione R."/>
            <person name="Hildebrand F."/>
            <person name="Pallen M.J."/>
        </authorList>
    </citation>
    <scope>NUCLEOTIDE SEQUENCE</scope>
    <source>
        <strain evidence="3">ChiGjej1B1-14440</strain>
    </source>
</reference>
<dbReference type="NCBIfam" id="NF006670">
    <property type="entry name" value="PRK09218.1"/>
    <property type="match status" value="1"/>
</dbReference>
<protein>
    <recommendedName>
        <fullName evidence="2">Peptide deformylase</fullName>
        <shortName evidence="2">PDF</shortName>
        <ecNumber evidence="2">3.5.1.88</ecNumber>
    </recommendedName>
    <alternativeName>
        <fullName evidence="2">Polypeptide deformylase</fullName>
    </alternativeName>
</protein>
<comment type="caution">
    <text evidence="3">The sequence shown here is derived from an EMBL/GenBank/DDBJ whole genome shotgun (WGS) entry which is preliminary data.</text>
</comment>
<dbReference type="InterPro" id="IPR023635">
    <property type="entry name" value="Peptide_deformylase"/>
</dbReference>
<dbReference type="HAMAP" id="MF_00163">
    <property type="entry name" value="Pep_deformylase"/>
    <property type="match status" value="1"/>
</dbReference>
<organism evidence="3 4">
    <name type="scientific">Candidatus Erysipelatoclostridium merdavium</name>
    <dbReference type="NCBI Taxonomy" id="2838566"/>
    <lineage>
        <taxon>Bacteria</taxon>
        <taxon>Bacillati</taxon>
        <taxon>Bacillota</taxon>
        <taxon>Erysipelotrichia</taxon>
        <taxon>Erysipelotrichales</taxon>
        <taxon>Erysipelotrichales incertae sedis</taxon>
    </lineage>
</organism>
<proteinExistence type="inferred from homology"/>
<dbReference type="Pfam" id="PF01327">
    <property type="entry name" value="Pep_deformylase"/>
    <property type="match status" value="1"/>
</dbReference>
<keyword evidence="2 3" id="KW-0378">Hydrolase</keyword>
<comment type="function">
    <text evidence="2">Removes the formyl group from the N-terminal Met of newly synthesized proteins. Requires at least a dipeptide for an efficient rate of reaction. N-terminal L-methionine is a prerequisite for activity but the enzyme has broad specificity at other positions.</text>
</comment>
<dbReference type="Gene3D" id="3.90.45.10">
    <property type="entry name" value="Peptide deformylase"/>
    <property type="match status" value="1"/>
</dbReference>
<evidence type="ECO:0000256" key="1">
    <source>
        <dbReference type="ARBA" id="ARBA00010759"/>
    </source>
</evidence>
<comment type="similarity">
    <text evidence="1 2">Belongs to the polypeptide deformylase family.</text>
</comment>
<dbReference type="EC" id="3.5.1.88" evidence="2"/>
<evidence type="ECO:0000313" key="4">
    <source>
        <dbReference type="Proteomes" id="UP000886724"/>
    </source>
</evidence>
<comment type="catalytic activity">
    <reaction evidence="2">
        <text>N-terminal N-formyl-L-methionyl-[peptide] + H2O = N-terminal L-methionyl-[peptide] + formate</text>
        <dbReference type="Rhea" id="RHEA:24420"/>
        <dbReference type="Rhea" id="RHEA-COMP:10639"/>
        <dbReference type="Rhea" id="RHEA-COMP:10640"/>
        <dbReference type="ChEBI" id="CHEBI:15377"/>
        <dbReference type="ChEBI" id="CHEBI:15740"/>
        <dbReference type="ChEBI" id="CHEBI:49298"/>
        <dbReference type="ChEBI" id="CHEBI:64731"/>
        <dbReference type="EC" id="3.5.1.88"/>
    </reaction>
</comment>
<dbReference type="GO" id="GO:0006412">
    <property type="term" value="P:translation"/>
    <property type="evidence" value="ECO:0007669"/>
    <property type="project" value="UniProtKB-UniRule"/>
</dbReference>
<evidence type="ECO:0000256" key="2">
    <source>
        <dbReference type="HAMAP-Rule" id="MF_00163"/>
    </source>
</evidence>
<dbReference type="EMBL" id="DXET01000253">
    <property type="protein sequence ID" value="HIX82557.1"/>
    <property type="molecule type" value="Genomic_DNA"/>
</dbReference>
<keyword evidence="2" id="KW-0648">Protein biosynthesis</keyword>
<reference evidence="3" key="2">
    <citation type="submission" date="2021-04" db="EMBL/GenBank/DDBJ databases">
        <authorList>
            <person name="Gilroy R."/>
        </authorList>
    </citation>
    <scope>NUCLEOTIDE SEQUENCE</scope>
    <source>
        <strain evidence="3">ChiGjej1B1-14440</strain>
    </source>
</reference>
<keyword evidence="2" id="KW-0408">Iron</keyword>
<keyword evidence="2" id="KW-0479">Metal-binding</keyword>
<dbReference type="SUPFAM" id="SSF56420">
    <property type="entry name" value="Peptide deformylase"/>
    <property type="match status" value="1"/>
</dbReference>
<feature type="binding site" evidence="2">
    <location>
        <position position="127"/>
    </location>
    <ligand>
        <name>Fe cation</name>
        <dbReference type="ChEBI" id="CHEBI:24875"/>
    </ligand>
</feature>
<name>A0A9D2BP23_9FIRM</name>
<feature type="binding site" evidence="2">
    <location>
        <position position="86"/>
    </location>
    <ligand>
        <name>Fe cation</name>
        <dbReference type="ChEBI" id="CHEBI:24875"/>
    </ligand>
</feature>
<dbReference type="AlphaFoldDB" id="A0A9D2BP23"/>
<gene>
    <name evidence="2" type="primary">def</name>
    <name evidence="3" type="ORF">H9980_11405</name>
</gene>
<dbReference type="PANTHER" id="PTHR10458:SF22">
    <property type="entry name" value="PEPTIDE DEFORMYLASE"/>
    <property type="match status" value="1"/>
</dbReference>
<dbReference type="PIRSF" id="PIRSF004749">
    <property type="entry name" value="Pep_def"/>
    <property type="match status" value="1"/>
</dbReference>
<feature type="active site" evidence="2">
    <location>
        <position position="128"/>
    </location>
</feature>